<evidence type="ECO:0000313" key="3">
    <source>
        <dbReference type="EMBL" id="RNJ48592.1"/>
    </source>
</evidence>
<dbReference type="Pfam" id="PF05168">
    <property type="entry name" value="HEPN"/>
    <property type="match status" value="1"/>
</dbReference>
<evidence type="ECO:0000259" key="2">
    <source>
        <dbReference type="Pfam" id="PF05168"/>
    </source>
</evidence>
<comment type="similarity">
    <text evidence="1">Belongs to the UPF0332 family.</text>
</comment>
<sequence>MTQPETFAYLAKAQQALKEARIVLANDLAEAAGRAAYHAAYHAAQAFIFERTGKAAKSHNGVRSEFARLAKEDPRIDRGFAAFLARAYNLKAVADYAIGDNAGVSLSEAGQAIESAAQFVACVSRLLEPHE</sequence>
<evidence type="ECO:0000256" key="1">
    <source>
        <dbReference type="ARBA" id="ARBA00038248"/>
    </source>
</evidence>
<dbReference type="AlphaFoldDB" id="A0A3M9XLP0"/>
<keyword evidence="4" id="KW-1185">Reference proteome</keyword>
<feature type="domain" description="HEPN" evidence="2">
    <location>
        <begin position="9"/>
        <end position="125"/>
    </location>
</feature>
<accession>A0A3M9XLP0</accession>
<dbReference type="PANTHER" id="PTHR36565">
    <property type="entry name" value="UPF0332 PROTEIN TM_1000"/>
    <property type="match status" value="1"/>
</dbReference>
<name>A0A3M9XLP0_9HYPH</name>
<protein>
    <submittedName>
        <fullName evidence="3">HEPN domain-containing protein</fullName>
    </submittedName>
</protein>
<dbReference type="EMBL" id="QWDD01000001">
    <property type="protein sequence ID" value="RNJ48592.1"/>
    <property type="molecule type" value="Genomic_DNA"/>
</dbReference>
<dbReference type="InterPro" id="IPR007842">
    <property type="entry name" value="HEPN_dom"/>
</dbReference>
<evidence type="ECO:0000313" key="4">
    <source>
        <dbReference type="Proteomes" id="UP000268623"/>
    </source>
</evidence>
<dbReference type="RefSeq" id="WP_123174590.1">
    <property type="nucleotide sequence ID" value="NZ_QWDD01000001.1"/>
</dbReference>
<gene>
    <name evidence="3" type="ORF">D1O30_02070</name>
</gene>
<organism evidence="3 4">
    <name type="scientific">Methylocystis hirsuta</name>
    <dbReference type="NCBI Taxonomy" id="369798"/>
    <lineage>
        <taxon>Bacteria</taxon>
        <taxon>Pseudomonadati</taxon>
        <taxon>Pseudomonadota</taxon>
        <taxon>Alphaproteobacteria</taxon>
        <taxon>Hyphomicrobiales</taxon>
        <taxon>Methylocystaceae</taxon>
        <taxon>Methylocystis</taxon>
    </lineage>
</organism>
<reference evidence="3 4" key="1">
    <citation type="submission" date="2018-08" db="EMBL/GenBank/DDBJ databases">
        <title>Genome sequence of Methylocystis hirsuta CSC1, a methanotroph able to accumulate PHAs.</title>
        <authorList>
            <person name="Bordel S."/>
            <person name="Rodriguez E."/>
            <person name="Gancedo J."/>
            <person name="Munoz R."/>
        </authorList>
    </citation>
    <scope>NUCLEOTIDE SEQUENCE [LARGE SCALE GENOMIC DNA]</scope>
    <source>
        <strain evidence="3 4">CSC1</strain>
    </source>
</reference>
<dbReference type="Proteomes" id="UP000268623">
    <property type="component" value="Unassembled WGS sequence"/>
</dbReference>
<dbReference type="InterPro" id="IPR052226">
    <property type="entry name" value="UPF0332_toxin"/>
</dbReference>
<dbReference type="PANTHER" id="PTHR36565:SF1">
    <property type="entry name" value="UPF0332 PROTEIN TM_1000"/>
    <property type="match status" value="1"/>
</dbReference>
<comment type="caution">
    <text evidence="3">The sequence shown here is derived from an EMBL/GenBank/DDBJ whole genome shotgun (WGS) entry which is preliminary data.</text>
</comment>
<dbReference type="OrthoDB" id="8450516at2"/>
<proteinExistence type="inferred from homology"/>
<dbReference type="Gene3D" id="1.20.120.330">
    <property type="entry name" value="Nucleotidyltransferases domain 2"/>
    <property type="match status" value="1"/>
</dbReference>